<evidence type="ECO:0000256" key="10">
    <source>
        <dbReference type="ARBA" id="ARBA00022771"/>
    </source>
</evidence>
<evidence type="ECO:0000256" key="3">
    <source>
        <dbReference type="ARBA" id="ARBA00004906"/>
    </source>
</evidence>
<evidence type="ECO:0000256" key="11">
    <source>
        <dbReference type="ARBA" id="ARBA00022786"/>
    </source>
</evidence>
<dbReference type="GO" id="GO:0006301">
    <property type="term" value="P:DNA damage tolerance"/>
    <property type="evidence" value="ECO:0007669"/>
    <property type="project" value="InterPro"/>
</dbReference>
<dbReference type="SMART" id="SM00513">
    <property type="entry name" value="SAP"/>
    <property type="match status" value="1"/>
</dbReference>
<dbReference type="InterPro" id="IPR004580">
    <property type="entry name" value="Rad18_fungi"/>
</dbReference>
<accession>A0A6A6IEM1</accession>
<dbReference type="SMART" id="SM00184">
    <property type="entry name" value="RING"/>
    <property type="match status" value="1"/>
</dbReference>
<keyword evidence="9 17" id="KW-0227">DNA damage</keyword>
<comment type="subcellular location">
    <subcellularLocation>
        <location evidence="2 18">Nucleus</location>
    </subcellularLocation>
</comment>
<evidence type="ECO:0000256" key="17">
    <source>
        <dbReference type="PROSITE-ProRule" id="PRU01256"/>
    </source>
</evidence>
<evidence type="ECO:0000256" key="19">
    <source>
        <dbReference type="SAM" id="MobiDB-lite"/>
    </source>
</evidence>
<keyword evidence="8 18" id="KW-0479">Metal-binding</keyword>
<feature type="domain" description="SAP" evidence="21">
    <location>
        <begin position="233"/>
        <end position="267"/>
    </location>
</feature>
<dbReference type="NCBIfam" id="TIGR00599">
    <property type="entry name" value="rad18"/>
    <property type="match status" value="1"/>
</dbReference>
<evidence type="ECO:0000256" key="8">
    <source>
        <dbReference type="ARBA" id="ARBA00022723"/>
    </source>
</evidence>
<sequence>MDSSHDVDDSTDWISTSLSAFEPLEQALRCEICKGFYDNPVITSCSHTFCSLCIRRSIARDGKCPICTSACQADKLSPNIAVREIVSKFRDARPKALELARADRNTAEATASGTKRKIEETDLEDGEPVRLTRSRLTRSRSRRGDGTDEMPVVIPDSGDEKDEDFMPEGMVKCPSCSQPMKEELVFTHLDVCPGPGGAAGRHTRSRTNNAFTNTLQRKKEPPPPTSRLSGLNYAMLTESALKKKLKDLGIPSIGSKPLLVKRHQEWLNLWNSNCDAAEHTRKSKRELLRELDEWERTQGAQANNKESHIMRKDFDGQSHAVVHKSHFDDLIAAARKKRATAAPKEEKDVPEDPMQQNQEPKLEPQAQPRQEPQPQPLVDSTNPYEGNEDALSTIRDKVEEANRTESVFPPLDPATSKANYAAAEETQQLPDPTGFPDSFASPTRKVPMFSMPEEPVVDVESTTVQ</sequence>
<dbReference type="FunFam" id="3.30.40.10:FF:000172">
    <property type="entry name" value="E3 ubiquitin-protein ligase RAD18"/>
    <property type="match status" value="1"/>
</dbReference>
<evidence type="ECO:0000256" key="4">
    <source>
        <dbReference type="ARBA" id="ARBA00009506"/>
    </source>
</evidence>
<comment type="pathway">
    <text evidence="3 18">Protein modification; protein ubiquitination.</text>
</comment>
<keyword evidence="11 18" id="KW-0833">Ubl conjugation pathway</keyword>
<dbReference type="Proteomes" id="UP000800094">
    <property type="component" value="Unassembled WGS sequence"/>
</dbReference>
<dbReference type="InterPro" id="IPR006642">
    <property type="entry name" value="Rad18_UBZ4"/>
</dbReference>
<dbReference type="GO" id="GO:0005634">
    <property type="term" value="C:nucleus"/>
    <property type="evidence" value="ECO:0007669"/>
    <property type="project" value="UniProtKB-SubCell"/>
</dbReference>
<protein>
    <recommendedName>
        <fullName evidence="6 18">Postreplication repair E3 ubiquitin-protein ligase RAD18</fullName>
        <ecNumber evidence="5 18">2.3.2.27</ecNumber>
    </recommendedName>
    <alternativeName>
        <fullName evidence="18">RING-type E3 ubiquitin transferase RAD18</fullName>
    </alternativeName>
</protein>
<evidence type="ECO:0000259" key="20">
    <source>
        <dbReference type="PROSITE" id="PS50089"/>
    </source>
</evidence>
<keyword evidence="10 16" id="KW-0863">Zinc-finger</keyword>
<dbReference type="InterPro" id="IPR013083">
    <property type="entry name" value="Znf_RING/FYVE/PHD"/>
</dbReference>
<comment type="catalytic activity">
    <reaction evidence="1 18">
        <text>S-ubiquitinyl-[E2 ubiquitin-conjugating enzyme]-L-cysteine + [acceptor protein]-L-lysine = [E2 ubiquitin-conjugating enzyme]-L-cysteine + N(6)-ubiquitinyl-[acceptor protein]-L-lysine.</text>
        <dbReference type="EC" id="2.3.2.27"/>
    </reaction>
</comment>
<dbReference type="UniPathway" id="UPA00143"/>
<feature type="region of interest" description="Disordered" evidence="19">
    <location>
        <begin position="101"/>
        <end position="164"/>
    </location>
</feature>
<dbReference type="InterPro" id="IPR001841">
    <property type="entry name" value="Znf_RING"/>
</dbReference>
<gene>
    <name evidence="23" type="ORF">BU26DRAFT_426734</name>
</gene>
<dbReference type="PANTHER" id="PTHR14134:SF2">
    <property type="entry name" value="E3 UBIQUITIN-PROTEIN LIGASE RAD18"/>
    <property type="match status" value="1"/>
</dbReference>
<evidence type="ECO:0000256" key="13">
    <source>
        <dbReference type="ARBA" id="ARBA00023125"/>
    </source>
</evidence>
<dbReference type="GO" id="GO:0061630">
    <property type="term" value="F:ubiquitin protein ligase activity"/>
    <property type="evidence" value="ECO:0007669"/>
    <property type="project" value="UniProtKB-UniRule"/>
</dbReference>
<dbReference type="PANTHER" id="PTHR14134">
    <property type="entry name" value="E3 UBIQUITIN-PROTEIN LIGASE RAD18"/>
    <property type="match status" value="1"/>
</dbReference>
<dbReference type="PROSITE" id="PS51908">
    <property type="entry name" value="ZF_UBZ4"/>
    <property type="match status" value="1"/>
</dbReference>
<dbReference type="RefSeq" id="XP_033683865.1">
    <property type="nucleotide sequence ID" value="XM_033823692.1"/>
</dbReference>
<dbReference type="SMART" id="SM00734">
    <property type="entry name" value="ZnF_Rad18"/>
    <property type="match status" value="1"/>
</dbReference>
<evidence type="ECO:0000256" key="5">
    <source>
        <dbReference type="ARBA" id="ARBA00012483"/>
    </source>
</evidence>
<dbReference type="GeneID" id="54577022"/>
<evidence type="ECO:0000256" key="2">
    <source>
        <dbReference type="ARBA" id="ARBA00004123"/>
    </source>
</evidence>
<evidence type="ECO:0000256" key="12">
    <source>
        <dbReference type="ARBA" id="ARBA00022833"/>
    </source>
</evidence>
<evidence type="ECO:0000256" key="16">
    <source>
        <dbReference type="PROSITE-ProRule" id="PRU00175"/>
    </source>
</evidence>
<evidence type="ECO:0000256" key="6">
    <source>
        <dbReference type="ARBA" id="ARBA00015551"/>
    </source>
</evidence>
<evidence type="ECO:0000259" key="22">
    <source>
        <dbReference type="PROSITE" id="PS51908"/>
    </source>
</evidence>
<evidence type="ECO:0000256" key="15">
    <source>
        <dbReference type="ARBA" id="ARBA00023242"/>
    </source>
</evidence>
<dbReference type="SUPFAM" id="SSF57850">
    <property type="entry name" value="RING/U-box"/>
    <property type="match status" value="1"/>
</dbReference>
<dbReference type="PROSITE" id="PS50089">
    <property type="entry name" value="ZF_RING_2"/>
    <property type="match status" value="1"/>
</dbReference>
<dbReference type="AlphaFoldDB" id="A0A6A6IEM1"/>
<dbReference type="InterPro" id="IPR039577">
    <property type="entry name" value="Rad18"/>
</dbReference>
<keyword evidence="14 17" id="KW-0234">DNA repair</keyword>
<dbReference type="InterPro" id="IPR003034">
    <property type="entry name" value="SAP_dom"/>
</dbReference>
<evidence type="ECO:0000256" key="7">
    <source>
        <dbReference type="ARBA" id="ARBA00022679"/>
    </source>
</evidence>
<organism evidence="23 24">
    <name type="scientific">Trematosphaeria pertusa</name>
    <dbReference type="NCBI Taxonomy" id="390896"/>
    <lineage>
        <taxon>Eukaryota</taxon>
        <taxon>Fungi</taxon>
        <taxon>Dikarya</taxon>
        <taxon>Ascomycota</taxon>
        <taxon>Pezizomycotina</taxon>
        <taxon>Dothideomycetes</taxon>
        <taxon>Pleosporomycetidae</taxon>
        <taxon>Pleosporales</taxon>
        <taxon>Massarineae</taxon>
        <taxon>Trematosphaeriaceae</taxon>
        <taxon>Trematosphaeria</taxon>
    </lineage>
</organism>
<proteinExistence type="inferred from homology"/>
<keyword evidence="13 18" id="KW-0238">DNA-binding</keyword>
<feature type="domain" description="RING-type" evidence="20">
    <location>
        <begin position="30"/>
        <end position="68"/>
    </location>
</feature>
<evidence type="ECO:0000256" key="9">
    <source>
        <dbReference type="ARBA" id="ARBA00022763"/>
    </source>
</evidence>
<feature type="domain" description="UBZ4-type" evidence="22">
    <location>
        <begin position="170"/>
        <end position="197"/>
    </location>
</feature>
<evidence type="ECO:0000256" key="1">
    <source>
        <dbReference type="ARBA" id="ARBA00000900"/>
    </source>
</evidence>
<feature type="region of interest" description="Disordered" evidence="19">
    <location>
        <begin position="336"/>
        <end position="465"/>
    </location>
</feature>
<evidence type="ECO:0000313" key="24">
    <source>
        <dbReference type="Proteomes" id="UP000800094"/>
    </source>
</evidence>
<dbReference type="GO" id="GO:0006281">
    <property type="term" value="P:DNA repair"/>
    <property type="evidence" value="ECO:0007669"/>
    <property type="project" value="UniProtKB-KW"/>
</dbReference>
<evidence type="ECO:0000313" key="23">
    <source>
        <dbReference type="EMBL" id="KAF2248861.1"/>
    </source>
</evidence>
<name>A0A6A6IEM1_9PLEO</name>
<keyword evidence="7 18" id="KW-0808">Transferase</keyword>
<dbReference type="EC" id="2.3.2.27" evidence="5 18"/>
<evidence type="ECO:0000256" key="18">
    <source>
        <dbReference type="RuleBase" id="RU368093"/>
    </source>
</evidence>
<dbReference type="InterPro" id="IPR017907">
    <property type="entry name" value="Znf_RING_CS"/>
</dbReference>
<dbReference type="GO" id="GO:0003697">
    <property type="term" value="F:single-stranded DNA binding"/>
    <property type="evidence" value="ECO:0007669"/>
    <property type="project" value="UniProtKB-UniRule"/>
</dbReference>
<dbReference type="PROSITE" id="PS50800">
    <property type="entry name" value="SAP"/>
    <property type="match status" value="1"/>
</dbReference>
<evidence type="ECO:0000256" key="14">
    <source>
        <dbReference type="ARBA" id="ARBA00023204"/>
    </source>
</evidence>
<keyword evidence="15 18" id="KW-0539">Nucleus</keyword>
<evidence type="ECO:0000259" key="21">
    <source>
        <dbReference type="PROSITE" id="PS50800"/>
    </source>
</evidence>
<dbReference type="Pfam" id="PF13923">
    <property type="entry name" value="zf-C3HC4_2"/>
    <property type="match status" value="1"/>
</dbReference>
<feature type="compositionally biased region" description="Basic and acidic residues" evidence="19">
    <location>
        <begin position="394"/>
        <end position="403"/>
    </location>
</feature>
<comment type="function">
    <text evidence="18">E3 RING-finger protein, member of the UBC2/RAD6 epistasis group. Associates to the E2 ubiquitin conjugating enzyme UBC2/RAD6 to form the UBC2-RAD18 ubiquitin ligase complex involved in postreplicative repair (PRR) of damaged DNA.</text>
</comment>
<dbReference type="Gene3D" id="3.30.40.10">
    <property type="entry name" value="Zinc/RING finger domain, C3HC4 (zinc finger)"/>
    <property type="match status" value="1"/>
</dbReference>
<dbReference type="GO" id="GO:0006513">
    <property type="term" value="P:protein monoubiquitination"/>
    <property type="evidence" value="ECO:0007669"/>
    <property type="project" value="InterPro"/>
</dbReference>
<dbReference type="Pfam" id="PF02037">
    <property type="entry name" value="SAP"/>
    <property type="match status" value="1"/>
</dbReference>
<comment type="similarity">
    <text evidence="4 18">Belongs to the RAD18 family.</text>
</comment>
<keyword evidence="12 18" id="KW-0862">Zinc</keyword>
<dbReference type="GO" id="GO:0008270">
    <property type="term" value="F:zinc ion binding"/>
    <property type="evidence" value="ECO:0007669"/>
    <property type="project" value="UniProtKB-KW"/>
</dbReference>
<comment type="subunit">
    <text evidence="18">Interacts with E2 UBC2, forming a complex with ubiquitin ligase activity.</text>
</comment>
<dbReference type="OrthoDB" id="9049620at2759"/>
<reference evidence="23" key="1">
    <citation type="journal article" date="2020" name="Stud. Mycol.">
        <title>101 Dothideomycetes genomes: a test case for predicting lifestyles and emergence of pathogens.</title>
        <authorList>
            <person name="Haridas S."/>
            <person name="Albert R."/>
            <person name="Binder M."/>
            <person name="Bloem J."/>
            <person name="Labutti K."/>
            <person name="Salamov A."/>
            <person name="Andreopoulos B."/>
            <person name="Baker S."/>
            <person name="Barry K."/>
            <person name="Bills G."/>
            <person name="Bluhm B."/>
            <person name="Cannon C."/>
            <person name="Castanera R."/>
            <person name="Culley D."/>
            <person name="Daum C."/>
            <person name="Ezra D."/>
            <person name="Gonzalez J."/>
            <person name="Henrissat B."/>
            <person name="Kuo A."/>
            <person name="Liang C."/>
            <person name="Lipzen A."/>
            <person name="Lutzoni F."/>
            <person name="Magnuson J."/>
            <person name="Mondo S."/>
            <person name="Nolan M."/>
            <person name="Ohm R."/>
            <person name="Pangilinan J."/>
            <person name="Park H.-J."/>
            <person name="Ramirez L."/>
            <person name="Alfaro M."/>
            <person name="Sun H."/>
            <person name="Tritt A."/>
            <person name="Yoshinaga Y."/>
            <person name="Zwiers L.-H."/>
            <person name="Turgeon B."/>
            <person name="Goodwin S."/>
            <person name="Spatafora J."/>
            <person name="Crous P."/>
            <person name="Grigoriev I."/>
        </authorList>
    </citation>
    <scope>NUCLEOTIDE SEQUENCE</scope>
    <source>
        <strain evidence="23">CBS 122368</strain>
    </source>
</reference>
<dbReference type="EMBL" id="ML987195">
    <property type="protein sequence ID" value="KAF2248861.1"/>
    <property type="molecule type" value="Genomic_DNA"/>
</dbReference>
<dbReference type="GO" id="GO:0097505">
    <property type="term" value="C:Rad6-Rad18 complex"/>
    <property type="evidence" value="ECO:0007669"/>
    <property type="project" value="TreeGrafter"/>
</dbReference>
<feature type="compositionally biased region" description="Basic residues" evidence="19">
    <location>
        <begin position="132"/>
        <end position="141"/>
    </location>
</feature>
<keyword evidence="24" id="KW-1185">Reference proteome</keyword>
<dbReference type="PROSITE" id="PS00518">
    <property type="entry name" value="ZF_RING_1"/>
    <property type="match status" value="1"/>
</dbReference>